<accession>A0A1W7AE60</accession>
<dbReference type="GeneID" id="35296389"/>
<dbReference type="KEGG" id="mcak:MCCS_23090"/>
<evidence type="ECO:0000313" key="1">
    <source>
        <dbReference type="EMBL" id="ARQ07889.1"/>
    </source>
</evidence>
<organism evidence="1 2">
    <name type="scientific">Macrococcoides canis</name>
    <dbReference type="NCBI Taxonomy" id="1855823"/>
    <lineage>
        <taxon>Bacteria</taxon>
        <taxon>Bacillati</taxon>
        <taxon>Bacillota</taxon>
        <taxon>Bacilli</taxon>
        <taxon>Bacillales</taxon>
        <taxon>Staphylococcaceae</taxon>
        <taxon>Macrococcoides</taxon>
    </lineage>
</organism>
<evidence type="ECO:0000313" key="2">
    <source>
        <dbReference type="Proteomes" id="UP000194154"/>
    </source>
</evidence>
<dbReference type="EMBL" id="CP021059">
    <property type="protein sequence ID" value="ARQ07889.1"/>
    <property type="molecule type" value="Genomic_DNA"/>
</dbReference>
<protein>
    <submittedName>
        <fullName evidence="1">Uncharacterized protein</fullName>
    </submittedName>
</protein>
<sequence length="92" mass="11251">MFTEKERINLILSYGLEDAIEFYNKYNDHAHKHLIEYKNFNKQLKQKYQLPEKLSLAISYIELCYRNHLPNYEEILDFFHTLRAIERQVAQL</sequence>
<dbReference type="Proteomes" id="UP000194154">
    <property type="component" value="Chromosome"/>
</dbReference>
<dbReference type="RefSeq" id="WP_086043415.1">
    <property type="nucleotide sequence ID" value="NZ_CBCRZA010000010.1"/>
</dbReference>
<proteinExistence type="predicted"/>
<gene>
    <name evidence="1" type="ORF">MCCS_23090</name>
</gene>
<reference evidence="1 2" key="1">
    <citation type="journal article" date="2017" name="Int. J. Syst. Evol. Microbiol.">
        <title>Macrococcus canis sp. nov., a skin bacterium associated with infections in dogs.</title>
        <authorList>
            <person name="Gobeli Brawand S."/>
            <person name="Cotting K."/>
            <person name="Gomez-Sanz E."/>
            <person name="Collaud A."/>
            <person name="Thomann A."/>
            <person name="Brodard I."/>
            <person name="Rodriguez-Campos S."/>
            <person name="Strauss C."/>
            <person name="Perreten V."/>
        </authorList>
    </citation>
    <scope>NUCLEOTIDE SEQUENCE [LARGE SCALE GENOMIC DNA]</scope>
    <source>
        <strain evidence="1 2">KM45013</strain>
    </source>
</reference>
<name>A0A1W7AE60_9STAP</name>
<dbReference type="AlphaFoldDB" id="A0A1W7AE60"/>
<keyword evidence="2" id="KW-1185">Reference proteome</keyword>
<dbReference type="OrthoDB" id="2418205at2"/>